<proteinExistence type="predicted"/>
<accession>A0A2W7QKP5</accession>
<evidence type="ECO:0000256" key="1">
    <source>
        <dbReference type="SAM" id="MobiDB-lite"/>
    </source>
</evidence>
<dbReference type="Gene3D" id="3.40.50.300">
    <property type="entry name" value="P-loop containing nucleotide triphosphate hydrolases"/>
    <property type="match status" value="1"/>
</dbReference>
<reference evidence="2 3" key="1">
    <citation type="submission" date="2018-06" db="EMBL/GenBank/DDBJ databases">
        <title>Genomic Encyclopedia of Archaeal and Bacterial Type Strains, Phase II (KMG-II): from individual species to whole genera.</title>
        <authorList>
            <person name="Goeker M."/>
        </authorList>
    </citation>
    <scope>NUCLEOTIDE SEQUENCE [LARGE SCALE GENOMIC DNA]</scope>
    <source>
        <strain evidence="2 3">DSM 13087</strain>
    </source>
</reference>
<dbReference type="RefSeq" id="WP_071469662.1">
    <property type="nucleotide sequence ID" value="NZ_MEHT01000017.1"/>
</dbReference>
<evidence type="ECO:0000313" key="2">
    <source>
        <dbReference type="EMBL" id="PZX44577.1"/>
    </source>
</evidence>
<dbReference type="AlphaFoldDB" id="A0A2W7QKP5"/>
<evidence type="ECO:0008006" key="4">
    <source>
        <dbReference type="Google" id="ProtNLM"/>
    </source>
</evidence>
<dbReference type="Gene3D" id="3.30.420.240">
    <property type="match status" value="1"/>
</dbReference>
<comment type="caution">
    <text evidence="2">The sequence shown here is derived from an EMBL/GenBank/DDBJ whole genome shotgun (WGS) entry which is preliminary data.</text>
</comment>
<dbReference type="EMBL" id="QKZQ01000007">
    <property type="protein sequence ID" value="PZX44577.1"/>
    <property type="molecule type" value="Genomic_DNA"/>
</dbReference>
<dbReference type="STRING" id="121821.GCA_001870675_00852"/>
<organism evidence="2 3">
    <name type="scientific">Roseinatronobacter thiooxidans</name>
    <dbReference type="NCBI Taxonomy" id="121821"/>
    <lineage>
        <taxon>Bacteria</taxon>
        <taxon>Pseudomonadati</taxon>
        <taxon>Pseudomonadota</taxon>
        <taxon>Alphaproteobacteria</taxon>
        <taxon>Rhodobacterales</taxon>
        <taxon>Paracoccaceae</taxon>
        <taxon>Roseinatronobacter</taxon>
    </lineage>
</organism>
<feature type="region of interest" description="Disordered" evidence="1">
    <location>
        <begin position="416"/>
        <end position="435"/>
    </location>
</feature>
<name>A0A2W7QKP5_9RHOB</name>
<protein>
    <recommendedName>
        <fullName evidence="4">Phage terminase large subunit-like protein</fullName>
    </recommendedName>
</protein>
<keyword evidence="3" id="KW-1185">Reference proteome</keyword>
<dbReference type="InterPro" id="IPR027417">
    <property type="entry name" value="P-loop_NTPase"/>
</dbReference>
<evidence type="ECO:0000313" key="3">
    <source>
        <dbReference type="Proteomes" id="UP000249364"/>
    </source>
</evidence>
<sequence length="490" mass="53361">MSVTIRDAMTDPQLFGDTFAGDSFKAWRALLSGFYGLELSADEAAIWNEVTGRTEQATGAHDELWLVVGRRGGKSHAAALVAAYEAAFKDYSDRLSPGEVATVMLIAGDRSQARTLLRYVRGLFEHPMLKPLVLRETSEGLELKNRTAIEVHTASHRAVRGYTCAAVICDEIAFWFSDGARPDAEVIAALRPALATLGGKLIALSSPYARRGMLWTTYKRHYGKASQVLVAQAASRTMNPTLPKRVVDDALKDDAARASAEYLAQFRADIEQFISVEVVTDAQRDRPLELPRQDGVSYSGFVDMSGGGADEHSLAIAHREGERIIVDLVQGRRGDPESAVAAFCEVLKAYGIGTVHGDRYAGQWVPAAFQRHGISYQAAKQNRSELYASFAPALNAGQVELPPDDVMARQFSSLERRTTRGGRDQIDHAPGAHDDRSNACAGAVTLCLTARTGGFMVLEAEGVFAHENDEFAPGIRDRFPWLGVSAGMHY</sequence>
<dbReference type="Proteomes" id="UP000249364">
    <property type="component" value="Unassembled WGS sequence"/>
</dbReference>
<gene>
    <name evidence="2" type="ORF">LY56_01825</name>
</gene>